<dbReference type="RefSeq" id="WP_125083341.1">
    <property type="nucleotide sequence ID" value="NZ_CP034248.1"/>
</dbReference>
<dbReference type="AlphaFoldDB" id="A0A3S8RW52"/>
<dbReference type="KEGG" id="plen:EIM92_15020"/>
<evidence type="ECO:0000313" key="2">
    <source>
        <dbReference type="Proteomes" id="UP000273145"/>
    </source>
</evidence>
<keyword evidence="2" id="KW-1185">Reference proteome</keyword>
<reference evidence="1 2" key="1">
    <citation type="submission" date="2018-11" db="EMBL/GenBank/DDBJ databases">
        <title>Genome sequencing of Paenibacillus lentus DSM25539(T).</title>
        <authorList>
            <person name="Kook J.-K."/>
            <person name="Park S.-N."/>
            <person name="Lim Y.K."/>
        </authorList>
    </citation>
    <scope>NUCLEOTIDE SEQUENCE [LARGE SCALE GENOMIC DNA]</scope>
    <source>
        <strain evidence="1 2">DSM 25539</strain>
    </source>
</reference>
<dbReference type="OrthoDB" id="2659952at2"/>
<gene>
    <name evidence="1" type="ORF">EIM92_15020</name>
</gene>
<sequence>MKVKLIFTNKGQIAIDNFDNGELIEIFSRYMKTLTKQFDVEASVPIEANQNITDEGAIRVSLTNVNCDVNIFFKELGKDIKVPLRKRLDKDGKLDNVFKIEVIE</sequence>
<accession>A0A3S8RW52</accession>
<evidence type="ECO:0000313" key="1">
    <source>
        <dbReference type="EMBL" id="AZK47311.1"/>
    </source>
</evidence>
<proteinExistence type="predicted"/>
<dbReference type="EMBL" id="CP034248">
    <property type="protein sequence ID" value="AZK47311.1"/>
    <property type="molecule type" value="Genomic_DNA"/>
</dbReference>
<name>A0A3S8RW52_9BACL</name>
<dbReference type="Proteomes" id="UP000273145">
    <property type="component" value="Chromosome"/>
</dbReference>
<organism evidence="1 2">
    <name type="scientific">Paenibacillus lentus</name>
    <dbReference type="NCBI Taxonomy" id="1338368"/>
    <lineage>
        <taxon>Bacteria</taxon>
        <taxon>Bacillati</taxon>
        <taxon>Bacillota</taxon>
        <taxon>Bacilli</taxon>
        <taxon>Bacillales</taxon>
        <taxon>Paenibacillaceae</taxon>
        <taxon>Paenibacillus</taxon>
    </lineage>
</organism>
<protein>
    <submittedName>
        <fullName evidence="1">Uncharacterized protein</fullName>
    </submittedName>
</protein>